<proteinExistence type="predicted"/>
<dbReference type="EMBL" id="JAVDXU010000001">
    <property type="protein sequence ID" value="MDR7267847.1"/>
    <property type="molecule type" value="Genomic_DNA"/>
</dbReference>
<evidence type="ECO:0000313" key="2">
    <source>
        <dbReference type="Proteomes" id="UP001180453"/>
    </source>
</evidence>
<comment type="caution">
    <text evidence="1">The sequence shown here is derived from an EMBL/GenBank/DDBJ whole genome shotgun (WGS) entry which is preliminary data.</text>
</comment>
<reference evidence="1 2" key="1">
    <citation type="submission" date="2023-07" db="EMBL/GenBank/DDBJ databases">
        <title>Sorghum-associated microbial communities from plants grown in Nebraska, USA.</title>
        <authorList>
            <person name="Schachtman D."/>
        </authorList>
    </citation>
    <scope>NUCLEOTIDE SEQUENCE [LARGE SCALE GENOMIC DNA]</scope>
    <source>
        <strain evidence="1 2">BE314</strain>
    </source>
</reference>
<keyword evidence="2" id="KW-1185">Reference proteome</keyword>
<accession>A0ABU1YG63</accession>
<gene>
    <name evidence="1" type="ORF">J2X20_000476</name>
</gene>
<dbReference type="Proteomes" id="UP001180453">
    <property type="component" value="Unassembled WGS sequence"/>
</dbReference>
<protein>
    <submittedName>
        <fullName evidence="1">Uncharacterized protein</fullName>
    </submittedName>
</protein>
<sequence length="90" mass="10356">MQLKLTDPDSIIAWWQVFPERHDSFLTYKINASPEFAPAISEARRRIAADPVLAGLLRQVEQRTRQHEAQQAAFRETPSANEFLHRELAA</sequence>
<organism evidence="1 2">
    <name type="scientific">Roseateles saccharophilus</name>
    <name type="common">Pseudomonas saccharophila</name>
    <dbReference type="NCBI Taxonomy" id="304"/>
    <lineage>
        <taxon>Bacteria</taxon>
        <taxon>Pseudomonadati</taxon>
        <taxon>Pseudomonadota</taxon>
        <taxon>Betaproteobacteria</taxon>
        <taxon>Burkholderiales</taxon>
        <taxon>Sphaerotilaceae</taxon>
        <taxon>Roseateles</taxon>
    </lineage>
</organism>
<name>A0ABU1YG63_ROSSA</name>
<dbReference type="RefSeq" id="WP_310260338.1">
    <property type="nucleotide sequence ID" value="NZ_JAVDXU010000001.1"/>
</dbReference>
<evidence type="ECO:0000313" key="1">
    <source>
        <dbReference type="EMBL" id="MDR7267847.1"/>
    </source>
</evidence>